<dbReference type="Gene3D" id="3.40.50.300">
    <property type="entry name" value="P-loop containing nucleotide triphosphate hydrolases"/>
    <property type="match status" value="1"/>
</dbReference>
<keyword evidence="2" id="KW-1185">Reference proteome</keyword>
<name>A0ABQ5WC90_9HYPH</name>
<reference evidence="2" key="1">
    <citation type="journal article" date="2019" name="Int. J. Syst. Evol. Microbiol.">
        <title>The Global Catalogue of Microorganisms (GCM) 10K type strain sequencing project: providing services to taxonomists for standard genome sequencing and annotation.</title>
        <authorList>
            <consortium name="The Broad Institute Genomics Platform"/>
            <consortium name="The Broad Institute Genome Sequencing Center for Infectious Disease"/>
            <person name="Wu L."/>
            <person name="Ma J."/>
        </authorList>
    </citation>
    <scope>NUCLEOTIDE SEQUENCE [LARGE SCALE GENOMIC DNA]</scope>
    <source>
        <strain evidence="2">NBRC 112416</strain>
    </source>
</reference>
<dbReference type="RefSeq" id="WP_284343059.1">
    <property type="nucleotide sequence ID" value="NZ_BSNS01000024.1"/>
</dbReference>
<proteinExistence type="predicted"/>
<evidence type="ECO:0000313" key="2">
    <source>
        <dbReference type="Proteomes" id="UP001156691"/>
    </source>
</evidence>
<protein>
    <submittedName>
        <fullName evidence="1">Adenylyl-sulfate kinase</fullName>
    </submittedName>
</protein>
<accession>A0ABQ5WC90</accession>
<sequence>MLIILGGLPGSGKTTVAKALASHLRAAHIRVDSIEQALLRTGEAEKIETAGYAIALAVAADCLRAGATVIADSVNPLAVTRDAWRAVAAEARVGALEVEIVCSDPGEHRRRVETRAADIPGHVQPTWTQVVEREYHSWTSADLVIDTASTQADAAVAEIVARFRD</sequence>
<dbReference type="Pfam" id="PF13671">
    <property type="entry name" value="AAA_33"/>
    <property type="match status" value="1"/>
</dbReference>
<dbReference type="Proteomes" id="UP001156691">
    <property type="component" value="Unassembled WGS sequence"/>
</dbReference>
<dbReference type="InterPro" id="IPR027417">
    <property type="entry name" value="P-loop_NTPase"/>
</dbReference>
<evidence type="ECO:0000313" key="1">
    <source>
        <dbReference type="EMBL" id="GLQ57681.1"/>
    </source>
</evidence>
<keyword evidence="1" id="KW-0418">Kinase</keyword>
<dbReference type="PANTHER" id="PTHR37807:SF3">
    <property type="entry name" value="OS07G0160300 PROTEIN"/>
    <property type="match status" value="1"/>
</dbReference>
<keyword evidence="1" id="KW-0808">Transferase</keyword>
<gene>
    <name evidence="1" type="ORF">GCM10010862_49400</name>
</gene>
<dbReference type="SUPFAM" id="SSF52540">
    <property type="entry name" value="P-loop containing nucleoside triphosphate hydrolases"/>
    <property type="match status" value="1"/>
</dbReference>
<dbReference type="GO" id="GO:0016301">
    <property type="term" value="F:kinase activity"/>
    <property type="evidence" value="ECO:0007669"/>
    <property type="project" value="UniProtKB-KW"/>
</dbReference>
<organism evidence="1 2">
    <name type="scientific">Devosia nitrariae</name>
    <dbReference type="NCBI Taxonomy" id="2071872"/>
    <lineage>
        <taxon>Bacteria</taxon>
        <taxon>Pseudomonadati</taxon>
        <taxon>Pseudomonadota</taxon>
        <taxon>Alphaproteobacteria</taxon>
        <taxon>Hyphomicrobiales</taxon>
        <taxon>Devosiaceae</taxon>
        <taxon>Devosia</taxon>
    </lineage>
</organism>
<dbReference type="EMBL" id="BSNS01000024">
    <property type="protein sequence ID" value="GLQ57681.1"/>
    <property type="molecule type" value="Genomic_DNA"/>
</dbReference>
<comment type="caution">
    <text evidence="1">The sequence shown here is derived from an EMBL/GenBank/DDBJ whole genome shotgun (WGS) entry which is preliminary data.</text>
</comment>
<dbReference type="PANTHER" id="PTHR37807">
    <property type="entry name" value="OS07G0160300 PROTEIN"/>
    <property type="match status" value="1"/>
</dbReference>